<feature type="domain" description="Aminotransferase class I/classII large" evidence="5">
    <location>
        <begin position="56"/>
        <end position="389"/>
    </location>
</feature>
<organism evidence="6 7">
    <name type="scientific">Streptomyces sannanensis</name>
    <dbReference type="NCBI Taxonomy" id="285536"/>
    <lineage>
        <taxon>Bacteria</taxon>
        <taxon>Bacillati</taxon>
        <taxon>Actinomycetota</taxon>
        <taxon>Actinomycetes</taxon>
        <taxon>Kitasatosporales</taxon>
        <taxon>Streptomycetaceae</taxon>
        <taxon>Streptomyces</taxon>
    </lineage>
</organism>
<gene>
    <name evidence="6" type="ORF">GCM10020367_55740</name>
</gene>
<dbReference type="PANTHER" id="PTHR42790">
    <property type="entry name" value="AMINOTRANSFERASE"/>
    <property type="match status" value="1"/>
</dbReference>
<evidence type="ECO:0000256" key="1">
    <source>
        <dbReference type="ARBA" id="ARBA00001933"/>
    </source>
</evidence>
<dbReference type="EMBL" id="BAAAYL010000001">
    <property type="protein sequence ID" value="GAA3377974.1"/>
    <property type="molecule type" value="Genomic_DNA"/>
</dbReference>
<dbReference type="PANTHER" id="PTHR42790:SF19">
    <property type="entry name" value="KYNURENINE_ALPHA-AMINOADIPATE AMINOTRANSFERASE, MITOCHONDRIAL"/>
    <property type="match status" value="1"/>
</dbReference>
<dbReference type="Gene3D" id="3.90.1150.10">
    <property type="entry name" value="Aspartate Aminotransferase, domain 1"/>
    <property type="match status" value="1"/>
</dbReference>
<dbReference type="CDD" id="cd00609">
    <property type="entry name" value="AAT_like"/>
    <property type="match status" value="1"/>
</dbReference>
<dbReference type="SUPFAM" id="SSF53383">
    <property type="entry name" value="PLP-dependent transferases"/>
    <property type="match status" value="1"/>
</dbReference>
<keyword evidence="2 6" id="KW-0032">Aminotransferase</keyword>
<dbReference type="RefSeq" id="WP_345042596.1">
    <property type="nucleotide sequence ID" value="NZ_BAAAYL010000001.1"/>
</dbReference>
<sequence>MIRAELPPTAARAASVGSSPVREILALTARPEVISFAGGLPAPELFDAEGIRAAYDRVLAEAPERALQYTVTEGDPALRTAVAERLTERGLPTSPEDLLVTTGSQQALTLVATALLEPGDVVLVEDPGYLAALQCFAFAGARVVPVPTDDDGLDPAALEEIVVRERPKLLYLVPTFQNPTGRTLPSARRRAVAEAAERYGFWIVEDDPYGELRYDGEPVPLIASLPAASDRTVLLGSFSKIMAPGLRIGFLRAPATLRRSCVIVKQSADLHTSTVDQAAAARYLQDSDLDAHVARIRAAYRERRDALLGGLAAALPAGSRWNRPEGGMFVWARLPDGHDATELLKTAVQHDVAYVPGAPFFAGEPDAAAMRLSFTTHSPDEIGEGLRRLAKAVCPAG</sequence>
<comment type="caution">
    <text evidence="6">The sequence shown here is derived from an EMBL/GenBank/DDBJ whole genome shotgun (WGS) entry which is preliminary data.</text>
</comment>
<protein>
    <submittedName>
        <fullName evidence="6">PLP-dependent aminotransferase family protein</fullName>
    </submittedName>
</protein>
<evidence type="ECO:0000256" key="4">
    <source>
        <dbReference type="ARBA" id="ARBA00022898"/>
    </source>
</evidence>
<evidence type="ECO:0000256" key="2">
    <source>
        <dbReference type="ARBA" id="ARBA00022576"/>
    </source>
</evidence>
<name>A0ABP6SIT1_9ACTN</name>
<evidence type="ECO:0000313" key="7">
    <source>
        <dbReference type="Proteomes" id="UP001499990"/>
    </source>
</evidence>
<dbReference type="Proteomes" id="UP001499990">
    <property type="component" value="Unassembled WGS sequence"/>
</dbReference>
<dbReference type="InterPro" id="IPR015424">
    <property type="entry name" value="PyrdxlP-dep_Trfase"/>
</dbReference>
<dbReference type="Gene3D" id="3.40.640.10">
    <property type="entry name" value="Type I PLP-dependent aspartate aminotransferase-like (Major domain)"/>
    <property type="match status" value="1"/>
</dbReference>
<dbReference type="Pfam" id="PF00155">
    <property type="entry name" value="Aminotran_1_2"/>
    <property type="match status" value="1"/>
</dbReference>
<evidence type="ECO:0000313" key="6">
    <source>
        <dbReference type="EMBL" id="GAA3377974.1"/>
    </source>
</evidence>
<proteinExistence type="predicted"/>
<dbReference type="InterPro" id="IPR050859">
    <property type="entry name" value="Class-I_PLP-dep_aminotransf"/>
</dbReference>
<reference evidence="7" key="1">
    <citation type="journal article" date="2019" name="Int. J. Syst. Evol. Microbiol.">
        <title>The Global Catalogue of Microorganisms (GCM) 10K type strain sequencing project: providing services to taxonomists for standard genome sequencing and annotation.</title>
        <authorList>
            <consortium name="The Broad Institute Genomics Platform"/>
            <consortium name="The Broad Institute Genome Sequencing Center for Infectious Disease"/>
            <person name="Wu L."/>
            <person name="Ma J."/>
        </authorList>
    </citation>
    <scope>NUCLEOTIDE SEQUENCE [LARGE SCALE GENOMIC DNA]</scope>
    <source>
        <strain evidence="7">JCM 9651</strain>
    </source>
</reference>
<evidence type="ECO:0000259" key="5">
    <source>
        <dbReference type="Pfam" id="PF00155"/>
    </source>
</evidence>
<dbReference type="InterPro" id="IPR004839">
    <property type="entry name" value="Aminotransferase_I/II_large"/>
</dbReference>
<accession>A0ABP6SIT1</accession>
<dbReference type="InterPro" id="IPR015421">
    <property type="entry name" value="PyrdxlP-dep_Trfase_major"/>
</dbReference>
<comment type="cofactor">
    <cofactor evidence="1">
        <name>pyridoxal 5'-phosphate</name>
        <dbReference type="ChEBI" id="CHEBI:597326"/>
    </cofactor>
</comment>
<dbReference type="InterPro" id="IPR015422">
    <property type="entry name" value="PyrdxlP-dep_Trfase_small"/>
</dbReference>
<keyword evidence="3" id="KW-0808">Transferase</keyword>
<evidence type="ECO:0000256" key="3">
    <source>
        <dbReference type="ARBA" id="ARBA00022679"/>
    </source>
</evidence>
<keyword evidence="7" id="KW-1185">Reference proteome</keyword>
<dbReference type="GO" id="GO:0008483">
    <property type="term" value="F:transaminase activity"/>
    <property type="evidence" value="ECO:0007669"/>
    <property type="project" value="UniProtKB-KW"/>
</dbReference>
<keyword evidence="4" id="KW-0663">Pyridoxal phosphate</keyword>